<evidence type="ECO:0000313" key="3">
    <source>
        <dbReference type="EMBL" id="VEI14264.1"/>
    </source>
</evidence>
<organism evidence="3 4">
    <name type="scientific">Actinomyces viscosus</name>
    <dbReference type="NCBI Taxonomy" id="1656"/>
    <lineage>
        <taxon>Bacteria</taxon>
        <taxon>Bacillati</taxon>
        <taxon>Actinomycetota</taxon>
        <taxon>Actinomycetes</taxon>
        <taxon>Actinomycetales</taxon>
        <taxon>Actinomycetaceae</taxon>
        <taxon>Actinomyces</taxon>
    </lineage>
</organism>
<dbReference type="PANTHER" id="PTHR30298:SF0">
    <property type="entry name" value="PROTEIN YBFL-RELATED"/>
    <property type="match status" value="1"/>
</dbReference>
<dbReference type="GO" id="GO:0003677">
    <property type="term" value="F:DNA binding"/>
    <property type="evidence" value="ECO:0007669"/>
    <property type="project" value="InterPro"/>
</dbReference>
<sequence>MSSSTTTALSRRPLVQVLRNVADPRDRRGVRHNLSTVLSLAVTGVLAGCRSLTAIWERTTDLTGADLEALGLAAGQALPSESTIRRVLQDLDPADVDAHLRSWLCTRTGTINGRTVIAVDGKTMRGARTSKDPAPHLLAALDHATGAVPTQQRVAGKSNEIPALRELLEPLDLEGVVVSADAMHTQTGTARWITRRGGHYVLTVKGNQKTLRKTLKALPWKSVPSVSSVDAGHGRRVRRTAKAIEAPAWVDFPGAAQVVQLRRTRTIKSRKHVEVVYLICSLPMTDAQPEVVAAWVQGRWGIENRLHWVRDVVFDEDRHQLRIGNGPQVMATLRNLAISLIRLFHGTGTSIASTTRSLSRQPKRAIRLLTQTPT</sequence>
<name>A0A3S4X7C2_ACTVI</name>
<dbReference type="RefSeq" id="WP_126412969.1">
    <property type="nucleotide sequence ID" value="NZ_LR134477.1"/>
</dbReference>
<evidence type="ECO:0000259" key="1">
    <source>
        <dbReference type="Pfam" id="PF01609"/>
    </source>
</evidence>
<dbReference type="PANTHER" id="PTHR30298">
    <property type="entry name" value="H REPEAT-ASSOCIATED PREDICTED TRANSPOSASE"/>
    <property type="match status" value="1"/>
</dbReference>
<accession>A0A3S4X7C2</accession>
<gene>
    <name evidence="3" type="ORF">NCTC10951_00117</name>
</gene>
<dbReference type="GO" id="GO:0004803">
    <property type="term" value="F:transposase activity"/>
    <property type="evidence" value="ECO:0007669"/>
    <property type="project" value="InterPro"/>
</dbReference>
<dbReference type="Pfam" id="PF01609">
    <property type="entry name" value="DDE_Tnp_1"/>
    <property type="match status" value="1"/>
</dbReference>
<dbReference type="KEGG" id="avc:NCTC10951_00117"/>
<evidence type="ECO:0000259" key="2">
    <source>
        <dbReference type="Pfam" id="PF13808"/>
    </source>
</evidence>
<dbReference type="GO" id="GO:0006313">
    <property type="term" value="P:DNA transposition"/>
    <property type="evidence" value="ECO:0007669"/>
    <property type="project" value="InterPro"/>
</dbReference>
<dbReference type="InterPro" id="IPR051698">
    <property type="entry name" value="Transposase_11-like"/>
</dbReference>
<dbReference type="Pfam" id="PF13808">
    <property type="entry name" value="DDE_Tnp_1_assoc"/>
    <property type="match status" value="1"/>
</dbReference>
<dbReference type="InterPro" id="IPR032806">
    <property type="entry name" value="YbfD_N"/>
</dbReference>
<reference evidence="3 4" key="1">
    <citation type="submission" date="2018-12" db="EMBL/GenBank/DDBJ databases">
        <authorList>
            <consortium name="Pathogen Informatics"/>
        </authorList>
    </citation>
    <scope>NUCLEOTIDE SEQUENCE [LARGE SCALE GENOMIC DNA]</scope>
    <source>
        <strain evidence="3 4">NCTC10951</strain>
    </source>
</reference>
<evidence type="ECO:0000313" key="4">
    <source>
        <dbReference type="Proteomes" id="UP000268658"/>
    </source>
</evidence>
<protein>
    <submittedName>
        <fullName evidence="3">Transposase</fullName>
    </submittedName>
</protein>
<dbReference type="InterPro" id="IPR047647">
    <property type="entry name" value="ISAs1_transpos"/>
</dbReference>
<proteinExistence type="predicted"/>
<dbReference type="AlphaFoldDB" id="A0A3S4X7C2"/>
<dbReference type="EMBL" id="LR134477">
    <property type="protein sequence ID" value="VEI14264.1"/>
    <property type="molecule type" value="Genomic_DNA"/>
</dbReference>
<feature type="domain" description="H repeat-associated protein N-terminal" evidence="2">
    <location>
        <begin position="16"/>
        <end position="104"/>
    </location>
</feature>
<feature type="domain" description="Transposase IS4-like" evidence="1">
    <location>
        <begin position="113"/>
        <end position="339"/>
    </location>
</feature>
<dbReference type="NCBIfam" id="NF033564">
    <property type="entry name" value="transpos_ISAs1"/>
    <property type="match status" value="1"/>
</dbReference>
<dbReference type="InterPro" id="IPR002559">
    <property type="entry name" value="Transposase_11"/>
</dbReference>
<dbReference type="Proteomes" id="UP000268658">
    <property type="component" value="Chromosome"/>
</dbReference>